<protein>
    <submittedName>
        <fullName evidence="1">Uncharacterized protein</fullName>
    </submittedName>
</protein>
<accession>A0ACC1CQH4</accession>
<organism evidence="1 2">
    <name type="scientific">Dendrolimus kikuchii</name>
    <dbReference type="NCBI Taxonomy" id="765133"/>
    <lineage>
        <taxon>Eukaryota</taxon>
        <taxon>Metazoa</taxon>
        <taxon>Ecdysozoa</taxon>
        <taxon>Arthropoda</taxon>
        <taxon>Hexapoda</taxon>
        <taxon>Insecta</taxon>
        <taxon>Pterygota</taxon>
        <taxon>Neoptera</taxon>
        <taxon>Endopterygota</taxon>
        <taxon>Lepidoptera</taxon>
        <taxon>Glossata</taxon>
        <taxon>Ditrysia</taxon>
        <taxon>Bombycoidea</taxon>
        <taxon>Lasiocampidae</taxon>
        <taxon>Dendrolimus</taxon>
    </lineage>
</organism>
<evidence type="ECO:0000313" key="1">
    <source>
        <dbReference type="EMBL" id="KAJ0173879.1"/>
    </source>
</evidence>
<dbReference type="Proteomes" id="UP000824533">
    <property type="component" value="Linkage Group LG18"/>
</dbReference>
<reference evidence="1 2" key="1">
    <citation type="journal article" date="2021" name="Front. Genet.">
        <title>Chromosome-Level Genome Assembly Reveals Significant Gene Expansion in the Toll and IMD Signaling Pathways of Dendrolimus kikuchii.</title>
        <authorList>
            <person name="Zhou J."/>
            <person name="Wu P."/>
            <person name="Xiong Z."/>
            <person name="Liu N."/>
            <person name="Zhao N."/>
            <person name="Ji M."/>
            <person name="Qiu Y."/>
            <person name="Yang B."/>
        </authorList>
    </citation>
    <scope>NUCLEOTIDE SEQUENCE [LARGE SCALE GENOMIC DNA]</scope>
    <source>
        <strain evidence="1">Ann1</strain>
    </source>
</reference>
<dbReference type="EMBL" id="CM034404">
    <property type="protein sequence ID" value="KAJ0173879.1"/>
    <property type="molecule type" value="Genomic_DNA"/>
</dbReference>
<sequence length="176" mass="19694">MWFKTGIGAIWEQRDIWSVAVGSPQRSRALADGERNNSMANEKQLSRRDVIHGPVAPWPHWPQIFSSLEGLAFSLCTCFNQLAGKDTKVLKSVFLKHDEAPVALGPVTSVAADAITNLSLNQQHESQDDETQQWSSADTKGDTNALLHSQVTYANVNFLPICTYWEKYLNEMFSEP</sequence>
<comment type="caution">
    <text evidence="1">The sequence shown here is derived from an EMBL/GenBank/DDBJ whole genome shotgun (WGS) entry which is preliminary data.</text>
</comment>
<keyword evidence="2" id="KW-1185">Reference proteome</keyword>
<proteinExistence type="predicted"/>
<name>A0ACC1CQH4_9NEOP</name>
<evidence type="ECO:0000313" key="2">
    <source>
        <dbReference type="Proteomes" id="UP000824533"/>
    </source>
</evidence>
<gene>
    <name evidence="1" type="ORF">K1T71_010025</name>
</gene>